<organism evidence="3 4">
    <name type="scientific">Planktothrix serta PCC 8927</name>
    <dbReference type="NCBI Taxonomy" id="671068"/>
    <lineage>
        <taxon>Bacteria</taxon>
        <taxon>Bacillati</taxon>
        <taxon>Cyanobacteriota</taxon>
        <taxon>Cyanophyceae</taxon>
        <taxon>Oscillatoriophycideae</taxon>
        <taxon>Oscillatoriales</taxon>
        <taxon>Microcoleaceae</taxon>
        <taxon>Planktothrix</taxon>
    </lineage>
</organism>
<feature type="domain" description="Peptidoglycan binding-like" evidence="2">
    <location>
        <begin position="167"/>
        <end position="219"/>
    </location>
</feature>
<dbReference type="AlphaFoldDB" id="A0A7Z9BN88"/>
<reference evidence="3" key="1">
    <citation type="submission" date="2019-10" db="EMBL/GenBank/DDBJ databases">
        <authorList>
            <consortium name="Genoscope - CEA"/>
            <person name="William W."/>
        </authorList>
    </citation>
    <scope>NUCLEOTIDE SEQUENCE [LARGE SCALE GENOMIC DNA]</scope>
    <source>
        <strain evidence="3">BBR_PRJEB10992</strain>
    </source>
</reference>
<evidence type="ECO:0000256" key="1">
    <source>
        <dbReference type="SAM" id="Phobius"/>
    </source>
</evidence>
<evidence type="ECO:0000313" key="4">
    <source>
        <dbReference type="Proteomes" id="UP000184550"/>
    </source>
</evidence>
<keyword evidence="1" id="KW-1133">Transmembrane helix</keyword>
<gene>
    <name evidence="3" type="ORF">PL8927_600232</name>
</gene>
<dbReference type="InterPro" id="IPR002477">
    <property type="entry name" value="Peptidoglycan-bd-like"/>
</dbReference>
<keyword evidence="1" id="KW-0812">Transmembrane</keyword>
<dbReference type="InterPro" id="IPR036365">
    <property type="entry name" value="PGBD-like_sf"/>
</dbReference>
<protein>
    <submittedName>
        <fullName evidence="3">Peptidoglycan-binding domain 1</fullName>
    </submittedName>
</protein>
<feature type="domain" description="Peptidoglycan binding-like" evidence="2">
    <location>
        <begin position="60"/>
        <end position="116"/>
    </location>
</feature>
<keyword evidence="1" id="KW-0472">Membrane</keyword>
<evidence type="ECO:0000259" key="2">
    <source>
        <dbReference type="Pfam" id="PF01471"/>
    </source>
</evidence>
<dbReference type="Proteomes" id="UP000184550">
    <property type="component" value="Unassembled WGS sequence"/>
</dbReference>
<dbReference type="InterPro" id="IPR036366">
    <property type="entry name" value="PGBDSf"/>
</dbReference>
<proteinExistence type="predicted"/>
<name>A0A7Z9BN88_9CYAN</name>
<dbReference type="RefSeq" id="WP_083621641.1">
    <property type="nucleotide sequence ID" value="NZ_LR734869.1"/>
</dbReference>
<dbReference type="Pfam" id="PF01471">
    <property type="entry name" value="PG_binding_1"/>
    <property type="match status" value="2"/>
</dbReference>
<dbReference type="SUPFAM" id="SSF47090">
    <property type="entry name" value="PGBD-like"/>
    <property type="match status" value="2"/>
</dbReference>
<keyword evidence="4" id="KW-1185">Reference proteome</keyword>
<comment type="caution">
    <text evidence="3">The sequence shown here is derived from an EMBL/GenBank/DDBJ whole genome shotgun (WGS) entry which is preliminary data.</text>
</comment>
<dbReference type="EMBL" id="CZCU02000136">
    <property type="protein sequence ID" value="VXD18043.1"/>
    <property type="molecule type" value="Genomic_DNA"/>
</dbReference>
<accession>A0A7Z9BN88</accession>
<dbReference type="OrthoDB" id="529556at2"/>
<feature type="transmembrane region" description="Helical" evidence="1">
    <location>
        <begin position="17"/>
        <end position="35"/>
    </location>
</feature>
<sequence length="222" mass="23632">MQQQQNNYEFRFTIHRYLSIASGFVIGLSLIPSAIAQTPNLSPVKIAVEVSRPVLKMGSQGKDVSELQATLKLLGYYQGAVDGIYSEQTATAVSQFQTAAGLTVNGITDSTTWNRLFPPVTPTATSVTNNTVCPPAVVSNSTDTATAATTPDNPSFPILRLGMQGIAVTGLQERLKAKGFLKGGVDGVFGPETQLAVKAAQTEYKLKSDGVVGPETWIILLR</sequence>
<evidence type="ECO:0000313" key="3">
    <source>
        <dbReference type="EMBL" id="VXD18043.1"/>
    </source>
</evidence>
<dbReference type="Gene3D" id="1.10.101.10">
    <property type="entry name" value="PGBD-like superfamily/PGBD"/>
    <property type="match status" value="2"/>
</dbReference>